<evidence type="ECO:0000256" key="3">
    <source>
        <dbReference type="ARBA" id="ARBA00023163"/>
    </source>
</evidence>
<dbReference type="PRINTS" id="PR00032">
    <property type="entry name" value="HTHARAC"/>
</dbReference>
<proteinExistence type="predicted"/>
<comment type="caution">
    <text evidence="5">The sequence shown here is derived from an EMBL/GenBank/DDBJ whole genome shotgun (WGS) entry which is preliminary data.</text>
</comment>
<dbReference type="Gene3D" id="1.10.10.60">
    <property type="entry name" value="Homeodomain-like"/>
    <property type="match status" value="1"/>
</dbReference>
<dbReference type="Proteomes" id="UP000031671">
    <property type="component" value="Unassembled WGS sequence"/>
</dbReference>
<protein>
    <submittedName>
        <fullName evidence="5">Transcriptional regulator, araC family</fullName>
    </submittedName>
</protein>
<dbReference type="GO" id="GO:0000976">
    <property type="term" value="F:transcription cis-regulatory region binding"/>
    <property type="evidence" value="ECO:0007669"/>
    <property type="project" value="TreeGrafter"/>
</dbReference>
<evidence type="ECO:0000313" key="6">
    <source>
        <dbReference type="Proteomes" id="UP000031671"/>
    </source>
</evidence>
<reference evidence="5 6" key="2">
    <citation type="submission" date="2015-01" db="EMBL/GenBank/DDBJ databases">
        <authorList>
            <consortium name="NBRP consortium"/>
            <person name="Sawabe T."/>
            <person name="Meirelles P."/>
            <person name="Feng G."/>
            <person name="Sayaka M."/>
            <person name="Hattori M."/>
            <person name="Ohkuma M."/>
        </authorList>
    </citation>
    <scope>NUCLEOTIDE SEQUENCE [LARGE SCALE GENOMIC DNA]</scope>
    <source>
        <strain evidence="6">JCM 19231</strain>
    </source>
</reference>
<feature type="domain" description="HTH araC/xylS-type" evidence="4">
    <location>
        <begin position="241"/>
        <end position="338"/>
    </location>
</feature>
<accession>A0A0B8NMD7</accession>
<gene>
    <name evidence="5" type="ORF">JCM19231_3901</name>
</gene>
<dbReference type="SMART" id="SM00342">
    <property type="entry name" value="HTH_ARAC"/>
    <property type="match status" value="1"/>
</dbReference>
<dbReference type="SUPFAM" id="SSF46689">
    <property type="entry name" value="Homeodomain-like"/>
    <property type="match status" value="1"/>
</dbReference>
<keyword evidence="1" id="KW-0805">Transcription regulation</keyword>
<evidence type="ECO:0000256" key="1">
    <source>
        <dbReference type="ARBA" id="ARBA00023015"/>
    </source>
</evidence>
<dbReference type="PANTHER" id="PTHR47894">
    <property type="entry name" value="HTH-TYPE TRANSCRIPTIONAL REGULATOR GADX"/>
    <property type="match status" value="1"/>
</dbReference>
<dbReference type="EMBL" id="BBRZ01000019">
    <property type="protein sequence ID" value="GAM55820.1"/>
    <property type="molecule type" value="Genomic_DNA"/>
</dbReference>
<keyword evidence="3" id="KW-0804">Transcription</keyword>
<dbReference type="PROSITE" id="PS01124">
    <property type="entry name" value="HTH_ARAC_FAMILY_2"/>
    <property type="match status" value="1"/>
</dbReference>
<evidence type="ECO:0000259" key="4">
    <source>
        <dbReference type="PROSITE" id="PS01124"/>
    </source>
</evidence>
<keyword evidence="6" id="KW-1185">Reference proteome</keyword>
<dbReference type="RefSeq" id="WP_261836091.1">
    <property type="nucleotide sequence ID" value="NZ_AP024882.1"/>
</dbReference>
<reference evidence="5 6" key="1">
    <citation type="submission" date="2015-01" db="EMBL/GenBank/DDBJ databases">
        <title>Vibrio sp. C1 JCM 19231 whole genome shotgun sequence.</title>
        <authorList>
            <person name="Sawabe T."/>
            <person name="Meirelles P."/>
            <person name="Feng G."/>
            <person name="Sayaka M."/>
            <person name="Hattori M."/>
            <person name="Ohkuma M."/>
        </authorList>
    </citation>
    <scope>NUCLEOTIDE SEQUENCE [LARGE SCALE GENOMIC DNA]</scope>
    <source>
        <strain evidence="6">JCM 19231</strain>
    </source>
</reference>
<dbReference type="AlphaFoldDB" id="A0A0B8NMD7"/>
<dbReference type="Pfam" id="PF12833">
    <property type="entry name" value="HTH_18"/>
    <property type="match status" value="1"/>
</dbReference>
<dbReference type="InterPro" id="IPR018060">
    <property type="entry name" value="HTH_AraC"/>
</dbReference>
<dbReference type="InterPro" id="IPR009057">
    <property type="entry name" value="Homeodomain-like_sf"/>
</dbReference>
<organism evidence="5 6">
    <name type="scientific">Vibrio ishigakensis</name>
    <dbReference type="NCBI Taxonomy" id="1481914"/>
    <lineage>
        <taxon>Bacteria</taxon>
        <taxon>Pseudomonadati</taxon>
        <taxon>Pseudomonadota</taxon>
        <taxon>Gammaproteobacteria</taxon>
        <taxon>Vibrionales</taxon>
        <taxon>Vibrionaceae</taxon>
        <taxon>Vibrio</taxon>
    </lineage>
</organism>
<keyword evidence="2" id="KW-0238">DNA-binding</keyword>
<evidence type="ECO:0000256" key="2">
    <source>
        <dbReference type="ARBA" id="ARBA00023125"/>
    </source>
</evidence>
<dbReference type="PANTHER" id="PTHR47894:SF4">
    <property type="entry name" value="HTH-TYPE TRANSCRIPTIONAL REGULATOR GADX"/>
    <property type="match status" value="1"/>
</dbReference>
<name>A0A0B8NMD7_9VIBR</name>
<dbReference type="InterPro" id="IPR020449">
    <property type="entry name" value="Tscrpt_reg_AraC-type_HTH"/>
</dbReference>
<dbReference type="GO" id="GO:0005829">
    <property type="term" value="C:cytosol"/>
    <property type="evidence" value="ECO:0007669"/>
    <property type="project" value="TreeGrafter"/>
</dbReference>
<sequence>MTDKAFNESINEVGLEHFNNSIPLIRGDFVQSMITALSRRGLDPKPIFKSSKLDPNLVKESKMVAIHPARQFFKAAYDAMPTETFSYGIQYAIRHLLVPEFTKNLPSQFTVREVLTRFNILIRDSAPVASQYLVEDDNEAWFCRAEGPLKMEEWEEVFTAIYAVELIRNLIRMPSWSPKHVYLRQGPDSSFIKFVPQHIQVLYGQDEHKVEVDKAILDKTISISESANKRDQIEWHSTFSDTVYTALLPYVHEHELTIELAAELFDMSTRSFQRKLQLEKASFRSIKNSLMFDTASQLMTKGISLTQISAQLGYADISHFSRAFKRFSGLTPKLYQKAIIEAI</sequence>
<evidence type="ECO:0000313" key="5">
    <source>
        <dbReference type="EMBL" id="GAM55820.1"/>
    </source>
</evidence>
<dbReference type="GO" id="GO:0003700">
    <property type="term" value="F:DNA-binding transcription factor activity"/>
    <property type="evidence" value="ECO:0007669"/>
    <property type="project" value="InterPro"/>
</dbReference>